<accession>A0A444DVU4</accession>
<dbReference type="Proteomes" id="UP000287651">
    <property type="component" value="Unassembled WGS sequence"/>
</dbReference>
<gene>
    <name evidence="1" type="ORF">B296_00021071</name>
</gene>
<dbReference type="EMBL" id="AMZH03000802">
    <property type="protein sequence ID" value="RRT81889.1"/>
    <property type="molecule type" value="Genomic_DNA"/>
</dbReference>
<evidence type="ECO:0000313" key="2">
    <source>
        <dbReference type="Proteomes" id="UP000287651"/>
    </source>
</evidence>
<comment type="caution">
    <text evidence="1">The sequence shown here is derived from an EMBL/GenBank/DDBJ whole genome shotgun (WGS) entry which is preliminary data.</text>
</comment>
<protein>
    <submittedName>
        <fullName evidence="1">Uncharacterized protein</fullName>
    </submittedName>
</protein>
<evidence type="ECO:0000313" key="1">
    <source>
        <dbReference type="EMBL" id="RRT81889.1"/>
    </source>
</evidence>
<sequence>MISQEKQAMAVVDGGQRVIEEEEGLYIRGRPGMGGQSNIERDANDWKWTKDGQWNLTEDSDWVTEQHDNGAVPWIAIAMTKE</sequence>
<dbReference type="AlphaFoldDB" id="A0A444DVU4"/>
<reference evidence="1 2" key="1">
    <citation type="journal article" date="2014" name="Agronomy (Basel)">
        <title>A Draft Genome Sequence for Ensete ventricosum, the Drought-Tolerant Tree Against Hunger.</title>
        <authorList>
            <person name="Harrison J."/>
            <person name="Moore K.A."/>
            <person name="Paszkiewicz K."/>
            <person name="Jones T."/>
            <person name="Grant M."/>
            <person name="Ambacheew D."/>
            <person name="Muzemil S."/>
            <person name="Studholme D.J."/>
        </authorList>
    </citation>
    <scope>NUCLEOTIDE SEQUENCE [LARGE SCALE GENOMIC DNA]</scope>
</reference>
<proteinExistence type="predicted"/>
<organism evidence="1 2">
    <name type="scientific">Ensete ventricosum</name>
    <name type="common">Abyssinian banana</name>
    <name type="synonym">Musa ensete</name>
    <dbReference type="NCBI Taxonomy" id="4639"/>
    <lineage>
        <taxon>Eukaryota</taxon>
        <taxon>Viridiplantae</taxon>
        <taxon>Streptophyta</taxon>
        <taxon>Embryophyta</taxon>
        <taxon>Tracheophyta</taxon>
        <taxon>Spermatophyta</taxon>
        <taxon>Magnoliopsida</taxon>
        <taxon>Liliopsida</taxon>
        <taxon>Zingiberales</taxon>
        <taxon>Musaceae</taxon>
        <taxon>Ensete</taxon>
    </lineage>
</organism>
<name>A0A444DVU4_ENSVE</name>